<sequence length="170" mass="19316">MKNELIPKSMYRDLAVHTPLNLALKQFFSEIASIEDCEQLQLSLYQVREHLISQHQDIVQKLRSNEITKALGFRLMQDKASSSGGHFLRWRITIGQTNQSAEKGGLIWKGLVEDSTVSDGIKKRIAQMEKERLVLNMQMSVLNSMMRQLSATIDKLTEVEAIIQGELSSN</sequence>
<proteinExistence type="predicted"/>
<reference evidence="1 2" key="1">
    <citation type="journal article" date="2022" name="Front. Microbiol.">
        <title>Commensal bacteria contribute to the growth of multidrug-resistant Avibacterium paragallinarum in chickens.</title>
        <authorList>
            <person name="Zhu J."/>
            <person name="Chen Y."/>
            <person name="Wu Y."/>
            <person name="Wang Y."/>
            <person name="Zhu K."/>
        </authorList>
    </citation>
    <scope>NUCLEOTIDE SEQUENCE [LARGE SCALE GENOMIC DNA]</scope>
    <source>
        <strain evidence="1 2">AV12</strain>
    </source>
</reference>
<dbReference type="EMBL" id="JAMDKS010000017">
    <property type="protein sequence ID" value="MEE6113226.1"/>
    <property type="molecule type" value="Genomic_DNA"/>
</dbReference>
<comment type="caution">
    <text evidence="1">The sequence shown here is derived from an EMBL/GenBank/DDBJ whole genome shotgun (WGS) entry which is preliminary data.</text>
</comment>
<dbReference type="GeneID" id="66257080"/>
<keyword evidence="2" id="KW-1185">Reference proteome</keyword>
<evidence type="ECO:0000313" key="1">
    <source>
        <dbReference type="EMBL" id="MEE6113226.1"/>
    </source>
</evidence>
<dbReference type="InterPro" id="IPR021502">
    <property type="entry name" value="DUF3158"/>
</dbReference>
<dbReference type="RefSeq" id="WP_035689394.1">
    <property type="nucleotide sequence ID" value="NZ_CP034110.1"/>
</dbReference>
<gene>
    <name evidence="1" type="ORF">M5S25_08470</name>
</gene>
<protein>
    <submittedName>
        <fullName evidence="1">DUF3158 family protein</fullName>
    </submittedName>
</protein>
<dbReference type="Proteomes" id="UP001352533">
    <property type="component" value="Unassembled WGS sequence"/>
</dbReference>
<evidence type="ECO:0000313" key="2">
    <source>
        <dbReference type="Proteomes" id="UP001352533"/>
    </source>
</evidence>
<organism evidence="1 2">
    <name type="scientific">Avibacterium paragallinarum</name>
    <name type="common">Haemophilus gallinarum</name>
    <dbReference type="NCBI Taxonomy" id="728"/>
    <lineage>
        <taxon>Bacteria</taxon>
        <taxon>Pseudomonadati</taxon>
        <taxon>Pseudomonadota</taxon>
        <taxon>Gammaproteobacteria</taxon>
        <taxon>Pasteurellales</taxon>
        <taxon>Pasteurellaceae</taxon>
        <taxon>Avibacterium</taxon>
    </lineage>
</organism>
<name>A0ABU7QRH4_AVIPA</name>
<accession>A0ABU7QRH4</accession>
<dbReference type="Pfam" id="PF11358">
    <property type="entry name" value="DUF3158"/>
    <property type="match status" value="1"/>
</dbReference>